<name>A0A0V0QBS9_PSEPJ</name>
<feature type="region of interest" description="Disordered" evidence="5">
    <location>
        <begin position="91"/>
        <end position="114"/>
    </location>
</feature>
<evidence type="ECO:0000256" key="3">
    <source>
        <dbReference type="PROSITE-ProRule" id="PRU00221"/>
    </source>
</evidence>
<feature type="repeat" description="WD" evidence="3">
    <location>
        <begin position="702"/>
        <end position="743"/>
    </location>
</feature>
<dbReference type="PROSITE" id="PS50082">
    <property type="entry name" value="WD_REPEATS_2"/>
    <property type="match status" value="5"/>
</dbReference>
<dbReference type="InterPro" id="IPR015943">
    <property type="entry name" value="WD40/YVTN_repeat-like_dom_sf"/>
</dbReference>
<keyword evidence="4" id="KW-0175">Coiled coil</keyword>
<evidence type="ECO:0000256" key="5">
    <source>
        <dbReference type="SAM" id="MobiDB-lite"/>
    </source>
</evidence>
<dbReference type="EMBL" id="LDAU01000205">
    <property type="protein sequence ID" value="KRW99634.1"/>
    <property type="molecule type" value="Genomic_DNA"/>
</dbReference>
<feature type="repeat" description="WD" evidence="3">
    <location>
        <begin position="525"/>
        <end position="560"/>
    </location>
</feature>
<gene>
    <name evidence="6" type="ORF">PPERSA_03435</name>
</gene>
<dbReference type="PROSITE" id="PS50294">
    <property type="entry name" value="WD_REPEATS_REGION"/>
    <property type="match status" value="4"/>
</dbReference>
<dbReference type="PROSITE" id="PS00678">
    <property type="entry name" value="WD_REPEATS_1"/>
    <property type="match status" value="2"/>
</dbReference>
<dbReference type="OrthoDB" id="246406at2759"/>
<dbReference type="InterPro" id="IPR001646">
    <property type="entry name" value="5peptide_repeat"/>
</dbReference>
<feature type="repeat" description="WD" evidence="3">
    <location>
        <begin position="885"/>
        <end position="917"/>
    </location>
</feature>
<keyword evidence="2" id="KW-0677">Repeat</keyword>
<evidence type="ECO:0000256" key="2">
    <source>
        <dbReference type="ARBA" id="ARBA00022737"/>
    </source>
</evidence>
<dbReference type="InterPro" id="IPR019775">
    <property type="entry name" value="WD40_repeat_CS"/>
</dbReference>
<dbReference type="Gene3D" id="2.130.10.10">
    <property type="entry name" value="YVTN repeat-like/Quinoprotein amine dehydrogenase"/>
    <property type="match status" value="3"/>
</dbReference>
<protein>
    <submittedName>
        <fullName evidence="6">WD40-repeat-containing domain</fullName>
    </submittedName>
</protein>
<evidence type="ECO:0000256" key="4">
    <source>
        <dbReference type="SAM" id="Coils"/>
    </source>
</evidence>
<feature type="coiled-coil region" evidence="4">
    <location>
        <begin position="305"/>
        <end position="408"/>
    </location>
</feature>
<feature type="region of interest" description="Disordered" evidence="5">
    <location>
        <begin position="129"/>
        <end position="156"/>
    </location>
</feature>
<reference evidence="6 7" key="1">
    <citation type="journal article" date="2015" name="Sci. Rep.">
        <title>Genome of the facultative scuticociliatosis pathogen Pseudocohnilembus persalinus provides insight into its virulence through horizontal gene transfer.</title>
        <authorList>
            <person name="Xiong J."/>
            <person name="Wang G."/>
            <person name="Cheng J."/>
            <person name="Tian M."/>
            <person name="Pan X."/>
            <person name="Warren A."/>
            <person name="Jiang C."/>
            <person name="Yuan D."/>
            <person name="Miao W."/>
        </authorList>
    </citation>
    <scope>NUCLEOTIDE SEQUENCE [LARGE SCALE GENOMIC DNA]</scope>
    <source>
        <strain evidence="6">36N120E</strain>
    </source>
</reference>
<dbReference type="InterPro" id="IPR001680">
    <property type="entry name" value="WD40_rpt"/>
</dbReference>
<evidence type="ECO:0000313" key="6">
    <source>
        <dbReference type="EMBL" id="KRW99634.1"/>
    </source>
</evidence>
<feature type="region of interest" description="Disordered" evidence="5">
    <location>
        <begin position="779"/>
        <end position="803"/>
    </location>
</feature>
<accession>A0A0V0QBS9</accession>
<feature type="compositionally biased region" description="Low complexity" evidence="5">
    <location>
        <begin position="779"/>
        <end position="800"/>
    </location>
</feature>
<dbReference type="Pfam" id="PF00400">
    <property type="entry name" value="WD40"/>
    <property type="match status" value="4"/>
</dbReference>
<dbReference type="GO" id="GO:1990234">
    <property type="term" value="C:transferase complex"/>
    <property type="evidence" value="ECO:0007669"/>
    <property type="project" value="UniProtKB-ARBA"/>
</dbReference>
<dbReference type="AlphaFoldDB" id="A0A0V0QBS9"/>
<dbReference type="Gene3D" id="2.160.20.80">
    <property type="entry name" value="E3 ubiquitin-protein ligase SopA"/>
    <property type="match status" value="1"/>
</dbReference>
<dbReference type="InterPro" id="IPR036322">
    <property type="entry name" value="WD40_repeat_dom_sf"/>
</dbReference>
<evidence type="ECO:0000313" key="7">
    <source>
        <dbReference type="Proteomes" id="UP000054937"/>
    </source>
</evidence>
<organism evidence="6 7">
    <name type="scientific">Pseudocohnilembus persalinus</name>
    <name type="common">Ciliate</name>
    <dbReference type="NCBI Taxonomy" id="266149"/>
    <lineage>
        <taxon>Eukaryota</taxon>
        <taxon>Sar</taxon>
        <taxon>Alveolata</taxon>
        <taxon>Ciliophora</taxon>
        <taxon>Intramacronucleata</taxon>
        <taxon>Oligohymenophorea</taxon>
        <taxon>Scuticociliatia</taxon>
        <taxon>Philasterida</taxon>
        <taxon>Pseudocohnilembidae</taxon>
        <taxon>Pseudocohnilembus</taxon>
    </lineage>
</organism>
<dbReference type="Proteomes" id="UP000054937">
    <property type="component" value="Unassembled WGS sequence"/>
</dbReference>
<dbReference type="SUPFAM" id="SSF50978">
    <property type="entry name" value="WD40 repeat-like"/>
    <property type="match status" value="1"/>
</dbReference>
<proteinExistence type="predicted"/>
<dbReference type="InterPro" id="IPR020472">
    <property type="entry name" value="WD40_PAC1"/>
</dbReference>
<dbReference type="SMART" id="SM00320">
    <property type="entry name" value="WD40"/>
    <property type="match status" value="6"/>
</dbReference>
<dbReference type="PANTHER" id="PTHR22847">
    <property type="entry name" value="WD40 REPEAT PROTEIN"/>
    <property type="match status" value="1"/>
</dbReference>
<feature type="repeat" description="WD" evidence="3">
    <location>
        <begin position="801"/>
        <end position="841"/>
    </location>
</feature>
<dbReference type="SUPFAM" id="SSF141571">
    <property type="entry name" value="Pentapeptide repeat-like"/>
    <property type="match status" value="1"/>
</dbReference>
<feature type="repeat" description="WD" evidence="3">
    <location>
        <begin position="661"/>
        <end position="695"/>
    </location>
</feature>
<keyword evidence="7" id="KW-1185">Reference proteome</keyword>
<dbReference type="PRINTS" id="PR00320">
    <property type="entry name" value="GPROTEINBRPT"/>
</dbReference>
<evidence type="ECO:0000256" key="1">
    <source>
        <dbReference type="ARBA" id="ARBA00022574"/>
    </source>
</evidence>
<keyword evidence="1 3" id="KW-0853">WD repeat</keyword>
<dbReference type="InParanoid" id="A0A0V0QBS9"/>
<dbReference type="PANTHER" id="PTHR22847:SF637">
    <property type="entry name" value="WD REPEAT DOMAIN 5B"/>
    <property type="match status" value="1"/>
</dbReference>
<sequence length="1242" mass="145877">MYMLCSDGSYYSRLNQMVQNYKDFDFKEGDYVIININQQIKKMKIIKLRMVKQYQELLSNILNKKQSEIQHFDQNQVNNQIKSHQRQISTQFTGANLNNNEEKSNQNKKNYHRRNKTDLNKALQQVEKLRNNEQNQSKSSQKKRDRHNNNNYKNDNNNQKFSLFWLLKNDESTSELNNLYLLKNFFENDQLTFNIEIQTNLENQHICVGMQGDGTQIEFIGVREIPYIQEFKPEEKIYDEIFNFYDIIFQDKEQLDFYLQYVQENPEKSYSKVILDNLLKGMDILNEQQLQKIKSITNYIYELCLQNLENKLAKLRQIQESLNIYIEKKFHQRSLYEDQEEEIKAVISQKNQFLLENDLKEEQQKLERNLLELENQKNAVEEKIMHKKKKYRKKEENLQNEIEQEVEQTINWDKNIQEKRISQSMKLIIEARITAQKQKKIVASANAATIYNTLFPFQGFDLSRTVLDGAILQDGILQGINFQYASLKKVNFLNCILSNANFSYSNLQQAIFGNKQNDHWLKPEIQSHKNHIICITISPNNQIIASLDKDGVIKQWDMQNTYKNKCIYEAKFDKNTKTKQNIIQIKFCPIDLKEILNVEQNFEQSNDTPIDCKPKSLEKDLNFETEGQNQTQQNFYTLLAIAIDNIIEVHNLEKQTIYSQANGHKKDIVCFDISKEGKYIITGALDNKIIFWTLKGVLLKQFQHQSTKISALAFSFDSDIFVSGNYDGIIYIWNFNQSTPNTLNDDKLLNNEESIKNTNLLQKDKVKLPQISALKKQQNTANQKQKLTNNQNQSLTNQSQKRPHLKAVTQLQFNSKNNLISISQDLSIKVWDFNTLQLKSEKQNAHLYNIYDIQIISQCVIATSGGDNFIKLWDINNFDFPLDIIVGHLDSVTSLQVCKDQETIISASRDRSIKIWKQKLKLNEKTLKNRIIFELQDNIANNTFDCTNAKFNHLEKKPINYEKIIQNNSKIKPIGFHIKTFQGIDYILKYQEVEDHFLNGTDICLENFNGSSQHQKTLSESKKLIQKQAKKQIQTSQISVSKDNTHNETNFSKNDRFEEKQKIIIKASDIKDIYMIKTNTCIDFSNIFQTNQFLVFLDNIPEHSQSLLNICNQICSLEQIHDIQKIHISMRGNNISIPDIQDIYEKRQKIIQNSKIQAEKFIIDINLSNNSHFQQPQFFHISQVDPQEADFGEFLKNFYTKIFIQYVVRNTMYEPGNPIDCPYFIAKAKEEFQDLKNKDARV</sequence>
<comment type="caution">
    <text evidence="6">The sequence shown here is derived from an EMBL/GenBank/DDBJ whole genome shotgun (WGS) entry which is preliminary data.</text>
</comment>
<dbReference type="Pfam" id="PF00805">
    <property type="entry name" value="Pentapeptide"/>
    <property type="match status" value="1"/>
</dbReference>
<dbReference type="Gene3D" id="3.30.450.70">
    <property type="match status" value="1"/>
</dbReference>